<protein>
    <submittedName>
        <fullName evidence="8">Unannotated protein</fullName>
    </submittedName>
</protein>
<evidence type="ECO:0000256" key="2">
    <source>
        <dbReference type="ARBA" id="ARBA00022475"/>
    </source>
</evidence>
<keyword evidence="5 6" id="KW-0472">Membrane</keyword>
<dbReference type="InterPro" id="IPR018076">
    <property type="entry name" value="T2SS_GspF_dom"/>
</dbReference>
<organism evidence="8">
    <name type="scientific">freshwater metagenome</name>
    <dbReference type="NCBI Taxonomy" id="449393"/>
    <lineage>
        <taxon>unclassified sequences</taxon>
        <taxon>metagenomes</taxon>
        <taxon>ecological metagenomes</taxon>
    </lineage>
</organism>
<proteinExistence type="predicted"/>
<evidence type="ECO:0000259" key="7">
    <source>
        <dbReference type="PROSITE" id="PS50234"/>
    </source>
</evidence>
<dbReference type="SMART" id="SM00327">
    <property type="entry name" value="VWA"/>
    <property type="match status" value="1"/>
</dbReference>
<feature type="transmembrane region" description="Helical" evidence="6">
    <location>
        <begin position="316"/>
        <end position="337"/>
    </location>
</feature>
<comment type="subcellular location">
    <subcellularLocation>
        <location evidence="1">Cell membrane</location>
        <topology evidence="1">Multi-pass membrane protein</topology>
    </subcellularLocation>
</comment>
<dbReference type="Pfam" id="PF13519">
    <property type="entry name" value="VWA_2"/>
    <property type="match status" value="1"/>
</dbReference>
<dbReference type="Pfam" id="PF00482">
    <property type="entry name" value="T2SSF"/>
    <property type="match status" value="1"/>
</dbReference>
<keyword evidence="4 6" id="KW-1133">Transmembrane helix</keyword>
<keyword evidence="3 6" id="KW-0812">Transmembrane</keyword>
<gene>
    <name evidence="8" type="ORF">UFOPK2761_01424</name>
</gene>
<feature type="transmembrane region" description="Helical" evidence="6">
    <location>
        <begin position="411"/>
        <end position="428"/>
    </location>
</feature>
<dbReference type="PANTHER" id="PTHR35007:SF1">
    <property type="entry name" value="PILUS ASSEMBLY PROTEIN"/>
    <property type="match status" value="1"/>
</dbReference>
<dbReference type="InterPro" id="IPR036465">
    <property type="entry name" value="vWFA_dom_sf"/>
</dbReference>
<dbReference type="PROSITE" id="PS50234">
    <property type="entry name" value="VWFA"/>
    <property type="match status" value="1"/>
</dbReference>
<reference evidence="8" key="1">
    <citation type="submission" date="2020-05" db="EMBL/GenBank/DDBJ databases">
        <authorList>
            <person name="Chiriac C."/>
            <person name="Salcher M."/>
            <person name="Ghai R."/>
            <person name="Kavagutti S V."/>
        </authorList>
    </citation>
    <scope>NUCLEOTIDE SEQUENCE</scope>
</reference>
<feature type="transmembrane region" description="Helical" evidence="6">
    <location>
        <begin position="579"/>
        <end position="600"/>
    </location>
</feature>
<evidence type="ECO:0000256" key="1">
    <source>
        <dbReference type="ARBA" id="ARBA00004651"/>
    </source>
</evidence>
<dbReference type="Gene3D" id="3.40.50.410">
    <property type="entry name" value="von Willebrand factor, type A domain"/>
    <property type="match status" value="1"/>
</dbReference>
<dbReference type="GO" id="GO:0005886">
    <property type="term" value="C:plasma membrane"/>
    <property type="evidence" value="ECO:0007669"/>
    <property type="project" value="UniProtKB-SubCell"/>
</dbReference>
<sequence>MRKVALLLAALLGLLLPTAAWGAGTSGAAGEGAAISYVEPTDDGRVQLVVSLPPSADPDLDSVRVSVGGTDVEATAEPAGTSGAVQRTAVLVMDTSNSMEGERFAAAQSAALAYVDGLPDDVSLGIVTFAREVAQPLAPTTDRDAARAVIGELTLSGQTALYDGVLSAVDMAGTEGQRTLVVLSDGADTTETTLESVTAAVSAAEVTLDVVSLEEDPGGDLTTLAEAGGGEVIPATSEALSGTFAAEADALTRQVLVTAEVPADLPSVEQQVAVTLSTSTGDLRAEAFATVAQSIAGGTGVDDQLVRSSGWALPSWAMYAGIALLGVGLVVLLVLLVPTPAPAPTAADRVVSYTARAGGTTESDGPRIDTEQAIAQAKDAAANVLKRNKGLEAKIAARLDGAGSELKPAEWLLVHTGVVVVAGVLGLLLGAGNILLGLLFIGLGVVGPWVYLGIRQSRRRKAFNAGLPDTLQLISGSLSAGLSLAQSVDTVVREGPEPISTEFRRVLVETRLGVTIEDALEGLAERFESKDFEWVVMAIRIQRQVGGNLAELLDTVAGTMREREYVRRQVASLSAEGRLSAWVLGLLPPLFMVYLLLTNYDYVSILFTDPRGLVILAGATLWLGVGVFWMSRLVKVEV</sequence>
<evidence type="ECO:0000256" key="4">
    <source>
        <dbReference type="ARBA" id="ARBA00022989"/>
    </source>
</evidence>
<evidence type="ECO:0000313" key="8">
    <source>
        <dbReference type="EMBL" id="CAB4742573.1"/>
    </source>
</evidence>
<dbReference type="AlphaFoldDB" id="A0A6J6T6R2"/>
<evidence type="ECO:0000256" key="6">
    <source>
        <dbReference type="SAM" id="Phobius"/>
    </source>
</evidence>
<feature type="domain" description="VWFA" evidence="7">
    <location>
        <begin position="88"/>
        <end position="272"/>
    </location>
</feature>
<dbReference type="SUPFAM" id="SSF53300">
    <property type="entry name" value="vWA-like"/>
    <property type="match status" value="1"/>
</dbReference>
<dbReference type="InterPro" id="IPR042094">
    <property type="entry name" value="T2SS_GspF_sf"/>
</dbReference>
<name>A0A6J6T6R2_9ZZZZ</name>
<evidence type="ECO:0000256" key="3">
    <source>
        <dbReference type="ARBA" id="ARBA00022692"/>
    </source>
</evidence>
<dbReference type="EMBL" id="CAEZYQ010000009">
    <property type="protein sequence ID" value="CAB4742573.1"/>
    <property type="molecule type" value="Genomic_DNA"/>
</dbReference>
<dbReference type="InterPro" id="IPR002035">
    <property type="entry name" value="VWF_A"/>
</dbReference>
<accession>A0A6J6T6R2</accession>
<feature type="transmembrane region" description="Helical" evidence="6">
    <location>
        <begin position="612"/>
        <end position="630"/>
    </location>
</feature>
<feature type="transmembrane region" description="Helical" evidence="6">
    <location>
        <begin position="434"/>
        <end position="454"/>
    </location>
</feature>
<dbReference type="PANTHER" id="PTHR35007">
    <property type="entry name" value="INTEGRAL MEMBRANE PROTEIN-RELATED"/>
    <property type="match status" value="1"/>
</dbReference>
<evidence type="ECO:0000256" key="5">
    <source>
        <dbReference type="ARBA" id="ARBA00023136"/>
    </source>
</evidence>
<dbReference type="Gene3D" id="1.20.81.30">
    <property type="entry name" value="Type II secretion system (T2SS), domain F"/>
    <property type="match status" value="1"/>
</dbReference>
<keyword evidence="2" id="KW-1003">Cell membrane</keyword>